<dbReference type="SMART" id="SM00287">
    <property type="entry name" value="SH3b"/>
    <property type="match status" value="1"/>
</dbReference>
<evidence type="ECO:0000313" key="3">
    <source>
        <dbReference type="Proteomes" id="UP000272238"/>
    </source>
</evidence>
<protein>
    <submittedName>
        <fullName evidence="2">SH3 domain-containing protein</fullName>
    </submittedName>
</protein>
<evidence type="ECO:0000313" key="2">
    <source>
        <dbReference type="EMBL" id="RKQ13863.1"/>
    </source>
</evidence>
<accession>A0A494YUM8</accession>
<keyword evidence="3" id="KW-1185">Reference proteome</keyword>
<sequence>MTIYSYVEGNREGGFHLKKIVLVILLLFGFTFVYAEDAVTAAGTTEMYVNAKNDIILRAEPKQNAEQLGTIKNHSKVTVLSSSNGWSYIKSGKLEGYVYSVALTTKNPKATNGTVTGGLVPSEGLILTYNPSFLDDAKESFIVKKDGEYTHLYNPKSSLYPDLPNYTYIETKDRLLIGVASSDFIFINVPLPLKQGSHVKQPIMYYEELDVLVESTTKTIKVKAGTFKNVVILKYADGSREYLARGIGIIKSTTGDGKIITELVSVKQSK</sequence>
<dbReference type="Gene3D" id="2.30.30.40">
    <property type="entry name" value="SH3 Domains"/>
    <property type="match status" value="1"/>
</dbReference>
<name>A0A494YUM8_9BACL</name>
<dbReference type="PROSITE" id="PS51781">
    <property type="entry name" value="SH3B"/>
    <property type="match status" value="1"/>
</dbReference>
<dbReference type="EMBL" id="RBZN01000054">
    <property type="protein sequence ID" value="RKQ13863.1"/>
    <property type="molecule type" value="Genomic_DNA"/>
</dbReference>
<evidence type="ECO:0000259" key="1">
    <source>
        <dbReference type="PROSITE" id="PS51781"/>
    </source>
</evidence>
<gene>
    <name evidence="2" type="ORF">D8M03_15135</name>
</gene>
<dbReference type="InterPro" id="IPR003646">
    <property type="entry name" value="SH3-like_bac-type"/>
</dbReference>
<dbReference type="OrthoDB" id="2453732at2"/>
<comment type="caution">
    <text evidence="2">The sequence shown here is derived from an EMBL/GenBank/DDBJ whole genome shotgun (WGS) entry which is preliminary data.</text>
</comment>
<dbReference type="Proteomes" id="UP000272238">
    <property type="component" value="Unassembled WGS sequence"/>
</dbReference>
<proteinExistence type="predicted"/>
<feature type="domain" description="SH3b" evidence="1">
    <location>
        <begin position="44"/>
        <end position="107"/>
    </location>
</feature>
<reference evidence="2 3" key="1">
    <citation type="journal article" date="2016" name="Antonie Van Leeuwenhoek">
        <title>Lysinibacillus endophyticus sp. nov., an indole-3-acetic acid producing endophytic bacterium isolated from corn root (Zea mays cv. Xinken-5).</title>
        <authorList>
            <person name="Yu J."/>
            <person name="Guan X."/>
            <person name="Liu C."/>
            <person name="Xiang W."/>
            <person name="Yu Z."/>
            <person name="Liu X."/>
            <person name="Wang G."/>
        </authorList>
    </citation>
    <scope>NUCLEOTIDE SEQUENCE [LARGE SCALE GENOMIC DNA]</scope>
    <source>
        <strain evidence="2 3">DSM 100506</strain>
    </source>
</reference>
<dbReference type="AlphaFoldDB" id="A0A494YUM8"/>
<dbReference type="Pfam" id="PF08239">
    <property type="entry name" value="SH3_3"/>
    <property type="match status" value="1"/>
</dbReference>
<organism evidence="2 3">
    <name type="scientific">Ureibacillus endophyticus</name>
    <dbReference type="NCBI Taxonomy" id="1978490"/>
    <lineage>
        <taxon>Bacteria</taxon>
        <taxon>Bacillati</taxon>
        <taxon>Bacillota</taxon>
        <taxon>Bacilli</taxon>
        <taxon>Bacillales</taxon>
        <taxon>Caryophanaceae</taxon>
        <taxon>Ureibacillus</taxon>
    </lineage>
</organism>